<name>A0ABY4B1T5_9MICO</name>
<protein>
    <submittedName>
        <fullName evidence="3">DNA/RNA non-specific endonuclease</fullName>
    </submittedName>
</protein>
<organism evidence="3 4">
    <name type="scientific">Agromyces soli</name>
    <dbReference type="NCBI Taxonomy" id="659012"/>
    <lineage>
        <taxon>Bacteria</taxon>
        <taxon>Bacillati</taxon>
        <taxon>Actinomycetota</taxon>
        <taxon>Actinomycetes</taxon>
        <taxon>Micrococcales</taxon>
        <taxon>Microbacteriaceae</taxon>
        <taxon>Agromyces</taxon>
    </lineage>
</organism>
<dbReference type="PANTHER" id="PTHR13966">
    <property type="entry name" value="ENDONUCLEASE RELATED"/>
    <property type="match status" value="1"/>
</dbReference>
<keyword evidence="3" id="KW-0255">Endonuclease</keyword>
<evidence type="ECO:0000259" key="1">
    <source>
        <dbReference type="SMART" id="SM00477"/>
    </source>
</evidence>
<dbReference type="InterPro" id="IPR001604">
    <property type="entry name" value="Endo_G_ENPP1-like_dom"/>
</dbReference>
<reference evidence="3 4" key="1">
    <citation type="submission" date="2022-03" db="EMBL/GenBank/DDBJ databases">
        <title>Agromyces sp. isolated from the gut of P. brevitarsis seulensis larvae.</title>
        <authorList>
            <person name="Won M."/>
            <person name="Kwon S.-W."/>
        </authorList>
    </citation>
    <scope>NUCLEOTIDE SEQUENCE [LARGE SCALE GENOMIC DNA]</scope>
    <source>
        <strain evidence="3 4">KACC 16215</strain>
    </source>
</reference>
<dbReference type="Gene3D" id="3.40.570.10">
    <property type="entry name" value="Extracellular Endonuclease, subunit A"/>
    <property type="match status" value="1"/>
</dbReference>
<gene>
    <name evidence="3" type="ORF">MTP13_04155</name>
</gene>
<dbReference type="CDD" id="cd00091">
    <property type="entry name" value="NUC"/>
    <property type="match status" value="1"/>
</dbReference>
<keyword evidence="3" id="KW-0540">Nuclease</keyword>
<dbReference type="InterPro" id="IPR044929">
    <property type="entry name" value="DNA/RNA_non-sp_Endonuclease_sf"/>
</dbReference>
<evidence type="ECO:0000259" key="2">
    <source>
        <dbReference type="SMART" id="SM00892"/>
    </source>
</evidence>
<evidence type="ECO:0000313" key="4">
    <source>
        <dbReference type="Proteomes" id="UP000831304"/>
    </source>
</evidence>
<dbReference type="InterPro" id="IPR020821">
    <property type="entry name" value="ENPP1-3/EXOG-like_nuc-like"/>
</dbReference>
<feature type="domain" description="ENPP1-3/EXOG-like endonuclease/phosphodiesterase" evidence="1">
    <location>
        <begin position="36"/>
        <end position="249"/>
    </location>
</feature>
<dbReference type="Proteomes" id="UP000831304">
    <property type="component" value="Chromosome"/>
</dbReference>
<evidence type="ECO:0000313" key="3">
    <source>
        <dbReference type="EMBL" id="UOE26985.1"/>
    </source>
</evidence>
<dbReference type="SMART" id="SM00477">
    <property type="entry name" value="NUC"/>
    <property type="match status" value="1"/>
</dbReference>
<feature type="domain" description="DNA/RNA non-specific endonuclease/pyrophosphatase/phosphodiesterase" evidence="2">
    <location>
        <begin position="35"/>
        <end position="249"/>
    </location>
</feature>
<accession>A0ABY4B1T5</accession>
<dbReference type="SMART" id="SM00892">
    <property type="entry name" value="Endonuclease_NS"/>
    <property type="match status" value="1"/>
</dbReference>
<dbReference type="PANTHER" id="PTHR13966:SF5">
    <property type="entry name" value="ENDONUCLEASE G, MITOCHONDRIAL"/>
    <property type="match status" value="1"/>
</dbReference>
<dbReference type="InterPro" id="IPR044925">
    <property type="entry name" value="His-Me_finger_sf"/>
</dbReference>
<dbReference type="RefSeq" id="WP_243569833.1">
    <property type="nucleotide sequence ID" value="NZ_BAAARD010000011.1"/>
</dbReference>
<dbReference type="InterPro" id="IPR040255">
    <property type="entry name" value="Non-specific_endonuclease"/>
</dbReference>
<sequence length="271" mass="29955">MGYETDFLGGELPMPVPLPLDAAQPDAEPDTVLLDYVHFSVRLDQRRRLARVTGVNLDGAQLVERERSGDRWRLDPRIPADWQTGPAVYADNPLDRGHLVRRRDPVWGDPAVAARAESDTFHYPNAAPQAAGFNQSKELWLGLEDHVLAFGETERLRLSVFTAPVLALDDPPYRGIRLPRRFFKVVAWLRGERLAAAGFVLDQSALIASLVAREAGALPELGGFRTFQAPIAEIAELARLAMPQLVAADRMPRAVAASGWRELSGPEELLL</sequence>
<dbReference type="Pfam" id="PF01223">
    <property type="entry name" value="Endonuclease_NS"/>
    <property type="match status" value="1"/>
</dbReference>
<dbReference type="GO" id="GO:0004519">
    <property type="term" value="F:endonuclease activity"/>
    <property type="evidence" value="ECO:0007669"/>
    <property type="project" value="UniProtKB-KW"/>
</dbReference>
<keyword evidence="4" id="KW-1185">Reference proteome</keyword>
<proteinExistence type="predicted"/>
<dbReference type="EMBL" id="CP094533">
    <property type="protein sequence ID" value="UOE26985.1"/>
    <property type="molecule type" value="Genomic_DNA"/>
</dbReference>
<keyword evidence="3" id="KW-0378">Hydrolase</keyword>
<dbReference type="SUPFAM" id="SSF54060">
    <property type="entry name" value="His-Me finger endonucleases"/>
    <property type="match status" value="1"/>
</dbReference>